<evidence type="ECO:0000256" key="8">
    <source>
        <dbReference type="ARBA" id="ARBA00023034"/>
    </source>
</evidence>
<sequence length="381" mass="41403">MAVAMAVAMAVVAMVVAMAAAGVAARAGVTEAAVRAEAVKVVAARAVGKGAEEKEGAAMEVGKVAEARVEVERVAVEREVAREEETVVEEKVAAPEVATAEEVKEAEAHRGYLSSPSDGFAWPADLSPARSDAPSFCRPSDRASRLAVLGIFSADAHIAHRREIRHSWLHSSPESGIAAHFVLHGRGAHSLVLDEAVRHGDIVFLDGEAEMHRKQGPLAKLLLWMRCAAAAWPGALLVGKADDDTWVHMSGVARQLRASLSGGGRYIYWGRTETFHWYERAHRPAAFAGRYGRGEHCTRRRVPLGEWERKHGELGYGAARSWPRADDEEEALVGPFEFAKGPLVFLSRPLAEQVASSRWVQREHAATLRSANHSTRESTWP</sequence>
<evidence type="ECO:0000256" key="11">
    <source>
        <dbReference type="SAM" id="SignalP"/>
    </source>
</evidence>
<keyword evidence="4" id="KW-0808">Transferase</keyword>
<evidence type="ECO:0000256" key="4">
    <source>
        <dbReference type="ARBA" id="ARBA00022679"/>
    </source>
</evidence>
<dbReference type="InterPro" id="IPR002659">
    <property type="entry name" value="Glyco_trans_31"/>
</dbReference>
<keyword evidence="8 10" id="KW-0333">Golgi apparatus</keyword>
<gene>
    <name evidence="12" type="ORF">AB1Y20_005756</name>
</gene>
<dbReference type="AlphaFoldDB" id="A0AB34IZS0"/>
<dbReference type="EC" id="2.4.1.-" evidence="10"/>
<comment type="caution">
    <text evidence="12">The sequence shown here is derived from an EMBL/GenBank/DDBJ whole genome shotgun (WGS) entry which is preliminary data.</text>
</comment>
<dbReference type="EMBL" id="JBGBPQ010000014">
    <property type="protein sequence ID" value="KAL1510928.1"/>
    <property type="molecule type" value="Genomic_DNA"/>
</dbReference>
<evidence type="ECO:0000256" key="2">
    <source>
        <dbReference type="ARBA" id="ARBA00008661"/>
    </source>
</evidence>
<name>A0AB34IZS0_PRYPA</name>
<evidence type="ECO:0000313" key="12">
    <source>
        <dbReference type="EMBL" id="KAL1510928.1"/>
    </source>
</evidence>
<dbReference type="GO" id="GO:0000139">
    <property type="term" value="C:Golgi membrane"/>
    <property type="evidence" value="ECO:0007669"/>
    <property type="project" value="UniProtKB-SubCell"/>
</dbReference>
<protein>
    <recommendedName>
        <fullName evidence="10">Hexosyltransferase</fullName>
        <ecNumber evidence="10">2.4.1.-</ecNumber>
    </recommendedName>
</protein>
<evidence type="ECO:0000313" key="13">
    <source>
        <dbReference type="Proteomes" id="UP001515480"/>
    </source>
</evidence>
<evidence type="ECO:0000256" key="10">
    <source>
        <dbReference type="RuleBase" id="RU363063"/>
    </source>
</evidence>
<dbReference type="Pfam" id="PF01762">
    <property type="entry name" value="Galactosyl_T"/>
    <property type="match status" value="1"/>
</dbReference>
<dbReference type="Proteomes" id="UP001515480">
    <property type="component" value="Unassembled WGS sequence"/>
</dbReference>
<organism evidence="12 13">
    <name type="scientific">Prymnesium parvum</name>
    <name type="common">Toxic golden alga</name>
    <dbReference type="NCBI Taxonomy" id="97485"/>
    <lineage>
        <taxon>Eukaryota</taxon>
        <taxon>Haptista</taxon>
        <taxon>Haptophyta</taxon>
        <taxon>Prymnesiophyceae</taxon>
        <taxon>Prymnesiales</taxon>
        <taxon>Prymnesiaceae</taxon>
        <taxon>Prymnesium</taxon>
    </lineage>
</organism>
<evidence type="ECO:0000256" key="5">
    <source>
        <dbReference type="ARBA" id="ARBA00022692"/>
    </source>
</evidence>
<comment type="similarity">
    <text evidence="2 10">Belongs to the glycosyltransferase 31 family.</text>
</comment>
<reference evidence="12 13" key="1">
    <citation type="journal article" date="2024" name="Science">
        <title>Giant polyketide synthase enzymes in the biosynthesis of giant marine polyether toxins.</title>
        <authorList>
            <person name="Fallon T.R."/>
            <person name="Shende V.V."/>
            <person name="Wierzbicki I.H."/>
            <person name="Pendleton A.L."/>
            <person name="Watervoot N.F."/>
            <person name="Auber R.P."/>
            <person name="Gonzalez D.J."/>
            <person name="Wisecaver J.H."/>
            <person name="Moore B.S."/>
        </authorList>
    </citation>
    <scope>NUCLEOTIDE SEQUENCE [LARGE SCALE GENOMIC DNA]</scope>
    <source>
        <strain evidence="12 13">12B1</strain>
    </source>
</reference>
<proteinExistence type="inferred from homology"/>
<accession>A0AB34IZS0</accession>
<keyword evidence="5" id="KW-0812">Transmembrane</keyword>
<keyword evidence="13" id="KW-1185">Reference proteome</keyword>
<keyword evidence="9" id="KW-0472">Membrane</keyword>
<dbReference type="GO" id="GO:0016758">
    <property type="term" value="F:hexosyltransferase activity"/>
    <property type="evidence" value="ECO:0007669"/>
    <property type="project" value="InterPro"/>
</dbReference>
<keyword evidence="3 10" id="KW-0328">Glycosyltransferase</keyword>
<evidence type="ECO:0000256" key="9">
    <source>
        <dbReference type="ARBA" id="ARBA00023136"/>
    </source>
</evidence>
<keyword evidence="11" id="KW-0732">Signal</keyword>
<evidence type="ECO:0000256" key="6">
    <source>
        <dbReference type="ARBA" id="ARBA00022968"/>
    </source>
</evidence>
<dbReference type="PANTHER" id="PTHR11214">
    <property type="entry name" value="BETA-1,3-N-ACETYLGLUCOSAMINYLTRANSFERASE"/>
    <property type="match status" value="1"/>
</dbReference>
<keyword evidence="6" id="KW-0735">Signal-anchor</keyword>
<keyword evidence="7" id="KW-1133">Transmembrane helix</keyword>
<feature type="chain" id="PRO_5044253386" description="Hexosyltransferase" evidence="11">
    <location>
        <begin position="26"/>
        <end position="381"/>
    </location>
</feature>
<evidence type="ECO:0000256" key="7">
    <source>
        <dbReference type="ARBA" id="ARBA00022989"/>
    </source>
</evidence>
<feature type="signal peptide" evidence="11">
    <location>
        <begin position="1"/>
        <end position="25"/>
    </location>
</feature>
<evidence type="ECO:0000256" key="3">
    <source>
        <dbReference type="ARBA" id="ARBA00022676"/>
    </source>
</evidence>
<evidence type="ECO:0000256" key="1">
    <source>
        <dbReference type="ARBA" id="ARBA00004323"/>
    </source>
</evidence>
<comment type="subcellular location">
    <subcellularLocation>
        <location evidence="1 10">Golgi apparatus membrane</location>
        <topology evidence="1 10">Single-pass type II membrane protein</topology>
    </subcellularLocation>
</comment>